<dbReference type="Proteomes" id="UP000632659">
    <property type="component" value="Unassembled WGS sequence"/>
</dbReference>
<dbReference type="AlphaFoldDB" id="A0A8J6P6D6"/>
<reference evidence="1" key="1">
    <citation type="submission" date="2020-08" db="EMBL/GenBank/DDBJ databases">
        <title>Genome public.</title>
        <authorList>
            <person name="Liu C."/>
            <person name="Sun Q."/>
        </authorList>
    </citation>
    <scope>NUCLEOTIDE SEQUENCE</scope>
    <source>
        <strain evidence="1">NSJ-15</strain>
    </source>
</reference>
<sequence>MKIFEKALFRLIQQRESSQEPEIPMADPQQEHEKIKTIDGEYDTVAFGEGISLEEIEEKTEYRRRRSVRALD</sequence>
<dbReference type="RefSeq" id="WP_093988466.1">
    <property type="nucleotide sequence ID" value="NZ_FYDD01000003.1"/>
</dbReference>
<evidence type="ECO:0000313" key="1">
    <source>
        <dbReference type="EMBL" id="MBC8610050.1"/>
    </source>
</evidence>
<proteinExistence type="predicted"/>
<comment type="caution">
    <text evidence="1">The sequence shown here is derived from an EMBL/GenBank/DDBJ whole genome shotgun (WGS) entry which is preliminary data.</text>
</comment>
<evidence type="ECO:0000313" key="2">
    <source>
        <dbReference type="Proteomes" id="UP000632659"/>
    </source>
</evidence>
<dbReference type="EMBL" id="JACRTL010000001">
    <property type="protein sequence ID" value="MBC8610050.1"/>
    <property type="molecule type" value="Genomic_DNA"/>
</dbReference>
<gene>
    <name evidence="1" type="ORF">H8702_02795</name>
</gene>
<protein>
    <submittedName>
        <fullName evidence="1">Uncharacterized protein</fullName>
    </submittedName>
</protein>
<keyword evidence="2" id="KW-1185">Reference proteome</keyword>
<organism evidence="1 2">
    <name type="scientific">Massiliimalia timonensis</name>
    <dbReference type="NCBI Taxonomy" id="1987501"/>
    <lineage>
        <taxon>Bacteria</taxon>
        <taxon>Bacillati</taxon>
        <taxon>Bacillota</taxon>
        <taxon>Clostridia</taxon>
        <taxon>Eubacteriales</taxon>
        <taxon>Oscillospiraceae</taxon>
        <taxon>Massiliimalia</taxon>
    </lineage>
</organism>
<accession>A0A8J6P6D6</accession>
<name>A0A8J6P6D6_9FIRM</name>